<gene>
    <name evidence="12" type="primary">argS</name>
    <name evidence="12" type="ORF">ENM60_05840</name>
</gene>
<accession>A0A7J3Y034</accession>
<dbReference type="InterPro" id="IPR009080">
    <property type="entry name" value="tRNAsynth_Ia_anticodon-bd"/>
</dbReference>
<keyword evidence="4 9" id="KW-0547">Nucleotide-binding</keyword>
<dbReference type="InterPro" id="IPR008909">
    <property type="entry name" value="DALR_anticod-bd"/>
</dbReference>
<dbReference type="SUPFAM" id="SSF52374">
    <property type="entry name" value="Nucleotidylyl transferase"/>
    <property type="match status" value="1"/>
</dbReference>
<dbReference type="SMART" id="SM01016">
    <property type="entry name" value="Arg_tRNA_synt_N"/>
    <property type="match status" value="1"/>
</dbReference>
<evidence type="ECO:0000256" key="9">
    <source>
        <dbReference type="RuleBase" id="RU363038"/>
    </source>
</evidence>
<dbReference type="InterPro" id="IPR014729">
    <property type="entry name" value="Rossmann-like_a/b/a_fold"/>
</dbReference>
<keyword evidence="5 9" id="KW-0067">ATP-binding</keyword>
<dbReference type="InterPro" id="IPR001278">
    <property type="entry name" value="Arg-tRNA-ligase"/>
</dbReference>
<feature type="domain" description="DALR anticodon binding" evidence="10">
    <location>
        <begin position="618"/>
        <end position="746"/>
    </location>
</feature>
<dbReference type="Gene3D" id="3.30.1360.70">
    <property type="entry name" value="Arginyl tRNA synthetase N-terminal domain"/>
    <property type="match status" value="1"/>
</dbReference>
<dbReference type="SUPFAM" id="SSF47323">
    <property type="entry name" value="Anticodon-binding domain of a subclass of class I aminoacyl-tRNA synthetases"/>
    <property type="match status" value="1"/>
</dbReference>
<dbReference type="Pfam" id="PF05746">
    <property type="entry name" value="DALR_1"/>
    <property type="match status" value="1"/>
</dbReference>
<dbReference type="InterPro" id="IPR036695">
    <property type="entry name" value="Arg-tRNA-synth_N_sf"/>
</dbReference>
<dbReference type="PANTHER" id="PTHR11956">
    <property type="entry name" value="ARGINYL-TRNA SYNTHETASE"/>
    <property type="match status" value="1"/>
</dbReference>
<comment type="caution">
    <text evidence="12">The sequence shown here is derived from an EMBL/GenBank/DDBJ whole genome shotgun (WGS) entry which is preliminary data.</text>
</comment>
<evidence type="ECO:0000256" key="3">
    <source>
        <dbReference type="ARBA" id="ARBA00022598"/>
    </source>
</evidence>
<dbReference type="InterPro" id="IPR005148">
    <property type="entry name" value="Arg-tRNA-synth_N"/>
</dbReference>
<evidence type="ECO:0000259" key="10">
    <source>
        <dbReference type="SMART" id="SM00836"/>
    </source>
</evidence>
<reference evidence="12" key="1">
    <citation type="journal article" date="2020" name="mSystems">
        <title>Genome- and Community-Level Interaction Insights into Carbon Utilization and Element Cycling Functions of Hydrothermarchaeota in Hydrothermal Sediment.</title>
        <authorList>
            <person name="Zhou Z."/>
            <person name="Liu Y."/>
            <person name="Xu W."/>
            <person name="Pan J."/>
            <person name="Luo Z.H."/>
            <person name="Li M."/>
        </authorList>
    </citation>
    <scope>NUCLEOTIDE SEQUENCE [LARGE SCALE GENOMIC DNA]</scope>
    <source>
        <strain evidence="12">SpSt-110</strain>
    </source>
</reference>
<dbReference type="Gene3D" id="1.10.730.10">
    <property type="entry name" value="Isoleucyl-tRNA Synthetase, Domain 1"/>
    <property type="match status" value="1"/>
</dbReference>
<evidence type="ECO:0000256" key="8">
    <source>
        <dbReference type="ARBA" id="ARBA00049339"/>
    </source>
</evidence>
<protein>
    <recommendedName>
        <fullName evidence="2">arginine--tRNA ligase</fullName>
        <ecNumber evidence="2">6.1.1.19</ecNumber>
    </recommendedName>
</protein>
<dbReference type="SMART" id="SM00836">
    <property type="entry name" value="DALR_1"/>
    <property type="match status" value="1"/>
</dbReference>
<dbReference type="SUPFAM" id="SSF55190">
    <property type="entry name" value="Arginyl-tRNA synthetase (ArgRS), N-terminal 'additional' domain"/>
    <property type="match status" value="1"/>
</dbReference>
<comment type="similarity">
    <text evidence="1 9">Belongs to the class-I aminoacyl-tRNA synthetase family.</text>
</comment>
<dbReference type="PRINTS" id="PR01038">
    <property type="entry name" value="TRNASYNTHARG"/>
</dbReference>
<evidence type="ECO:0000256" key="2">
    <source>
        <dbReference type="ARBA" id="ARBA00012837"/>
    </source>
</evidence>
<dbReference type="GO" id="GO:0004814">
    <property type="term" value="F:arginine-tRNA ligase activity"/>
    <property type="evidence" value="ECO:0007669"/>
    <property type="project" value="UniProtKB-EC"/>
</dbReference>
<proteinExistence type="inferred from homology"/>
<evidence type="ECO:0000256" key="7">
    <source>
        <dbReference type="ARBA" id="ARBA00023146"/>
    </source>
</evidence>
<dbReference type="Gene3D" id="3.40.50.620">
    <property type="entry name" value="HUPs"/>
    <property type="match status" value="1"/>
</dbReference>
<dbReference type="GO" id="GO:0005737">
    <property type="term" value="C:cytoplasm"/>
    <property type="evidence" value="ECO:0007669"/>
    <property type="project" value="InterPro"/>
</dbReference>
<name>A0A7J3Y034_9CREN</name>
<evidence type="ECO:0000256" key="1">
    <source>
        <dbReference type="ARBA" id="ARBA00005594"/>
    </source>
</evidence>
<dbReference type="InterPro" id="IPR035684">
    <property type="entry name" value="ArgRS_core"/>
</dbReference>
<organism evidence="12">
    <name type="scientific">Thermogladius calderae</name>
    <dbReference type="NCBI Taxonomy" id="1200300"/>
    <lineage>
        <taxon>Archaea</taxon>
        <taxon>Thermoproteota</taxon>
        <taxon>Thermoprotei</taxon>
        <taxon>Desulfurococcales</taxon>
        <taxon>Desulfurococcaceae</taxon>
        <taxon>Thermogladius</taxon>
    </lineage>
</organism>
<evidence type="ECO:0000256" key="5">
    <source>
        <dbReference type="ARBA" id="ARBA00022840"/>
    </source>
</evidence>
<dbReference type="AlphaFoldDB" id="A0A7J3Y034"/>
<keyword evidence="7 9" id="KW-0030">Aminoacyl-tRNA synthetase</keyword>
<comment type="catalytic activity">
    <reaction evidence="8">
        <text>tRNA(Arg) + L-arginine + ATP = L-arginyl-tRNA(Arg) + AMP + diphosphate</text>
        <dbReference type="Rhea" id="RHEA:20301"/>
        <dbReference type="Rhea" id="RHEA-COMP:9658"/>
        <dbReference type="Rhea" id="RHEA-COMP:9673"/>
        <dbReference type="ChEBI" id="CHEBI:30616"/>
        <dbReference type="ChEBI" id="CHEBI:32682"/>
        <dbReference type="ChEBI" id="CHEBI:33019"/>
        <dbReference type="ChEBI" id="CHEBI:78442"/>
        <dbReference type="ChEBI" id="CHEBI:78513"/>
        <dbReference type="ChEBI" id="CHEBI:456215"/>
        <dbReference type="EC" id="6.1.1.19"/>
    </reaction>
</comment>
<dbReference type="Pfam" id="PF03485">
    <property type="entry name" value="Arg_tRNA_synt_N"/>
    <property type="match status" value="1"/>
</dbReference>
<sequence length="746" mass="84017">MSLQQGFIASCLSRAVVEALSKTLGVERKLLEEAFESGRLKVSKPPSKSMGDYSIALHYAFKTAGVKQEDWAILAGRIVEYLNSSNFRDECFISSVVFANGYLNFHIDFTRYSKRVIEAILTGEVEERVRSIGGGRVVVVEHTSANPVHPLHVGSGRNSVIGDTFARILSKLGFKVNRRFYVNDMGRQVAFLVYGASILREKGVKPPSDFKPDHWYGIVYALTNLLIEERGLLRKLKSAEAEFWGSLSTLLSDPAVRSILPESVVHSLQGILGKKAFNKDTVKLVREVEITLKSFEQALSSNESYKSLKAKAESYLKLAGEYAKTLRLIRRLAIQAPEAYTAISSSIVDPEKALAEIRGLMKKCEEEDPAVLALFHEVSKSVIDGFRETLAKLNISFDEFDWESSREILAGAHEAVRELESKPFARREEGALLVDLDAAADHSAFVRELFHPDKPGKFIIERSDGTTLYVTRDIAYTIYKFRKTGGEAVYNVIASEQAREQKQVKAVLYLLGYEREADNLFHFVYELVRLKGLRMSGRRGLYYTLDELVKDYYTVVSKIYYETGRVKGAEALSSEEADRVLEDLAVANARALLLSVEPFKVLTFDPGRLEEALYGSTILYSYVRLQSILRKLKRVEPLENLGEIRAEALGLSWDGYVPSEVEEELIDLLADYERVLVSSYRDLKPNRVLEYALALSNTVNKFYESHRVMGEQRGEARAFREALVVAALTVMRELVDVLGFPHVRKI</sequence>
<feature type="domain" description="Arginyl tRNA synthetase N-terminal" evidence="11">
    <location>
        <begin position="10"/>
        <end position="107"/>
    </location>
</feature>
<dbReference type="GO" id="GO:0006420">
    <property type="term" value="P:arginyl-tRNA aminoacylation"/>
    <property type="evidence" value="ECO:0007669"/>
    <property type="project" value="InterPro"/>
</dbReference>
<evidence type="ECO:0000259" key="11">
    <source>
        <dbReference type="SMART" id="SM01016"/>
    </source>
</evidence>
<dbReference type="Pfam" id="PF00750">
    <property type="entry name" value="tRNA-synt_1d"/>
    <property type="match status" value="2"/>
</dbReference>
<dbReference type="GO" id="GO:0005524">
    <property type="term" value="F:ATP binding"/>
    <property type="evidence" value="ECO:0007669"/>
    <property type="project" value="UniProtKB-KW"/>
</dbReference>
<evidence type="ECO:0000256" key="4">
    <source>
        <dbReference type="ARBA" id="ARBA00022741"/>
    </source>
</evidence>
<keyword evidence="6 9" id="KW-0648">Protein biosynthesis</keyword>
<dbReference type="EMBL" id="DRYK01000077">
    <property type="protein sequence ID" value="HHP68286.1"/>
    <property type="molecule type" value="Genomic_DNA"/>
</dbReference>
<keyword evidence="3 9" id="KW-0436">Ligase</keyword>
<evidence type="ECO:0000256" key="6">
    <source>
        <dbReference type="ARBA" id="ARBA00022917"/>
    </source>
</evidence>
<dbReference type="EC" id="6.1.1.19" evidence="2"/>
<dbReference type="PANTHER" id="PTHR11956:SF5">
    <property type="entry name" value="ARGININE--TRNA LIGASE, CYTOPLASMIC"/>
    <property type="match status" value="1"/>
</dbReference>
<evidence type="ECO:0000313" key="12">
    <source>
        <dbReference type="EMBL" id="HHP68286.1"/>
    </source>
</evidence>